<dbReference type="Ensembl" id="ENSPKIT00000018304.1">
    <property type="protein sequence ID" value="ENSPKIP00000037341.1"/>
    <property type="gene ID" value="ENSPKIG00000015560.1"/>
</dbReference>
<protein>
    <recommendedName>
        <fullName evidence="2">lysozyme</fullName>
        <ecNumber evidence="2">3.2.1.17</ecNumber>
    </recommendedName>
</protein>
<feature type="region of interest" description="Disordered" evidence="6">
    <location>
        <begin position="151"/>
        <end position="170"/>
    </location>
</feature>
<dbReference type="AlphaFoldDB" id="A0A3B3T4T9"/>
<evidence type="ECO:0000256" key="6">
    <source>
        <dbReference type="SAM" id="MobiDB-lite"/>
    </source>
</evidence>
<dbReference type="FunFam" id="1.10.530.10:FF:000001">
    <property type="entry name" value="Lysozyme C"/>
    <property type="match status" value="1"/>
</dbReference>
<keyword evidence="4" id="KW-1015">Disulfide bond</keyword>
<dbReference type="PROSITE" id="PS51348">
    <property type="entry name" value="GLYCOSYL_HYDROL_F22_2"/>
    <property type="match status" value="1"/>
</dbReference>
<evidence type="ECO:0000313" key="10">
    <source>
        <dbReference type="Proteomes" id="UP000261540"/>
    </source>
</evidence>
<keyword evidence="10" id="KW-1185">Reference proteome</keyword>
<dbReference type="SUPFAM" id="SSF53955">
    <property type="entry name" value="Lysozyme-like"/>
    <property type="match status" value="1"/>
</dbReference>
<dbReference type="GeneTree" id="ENSGT00940000153832"/>
<dbReference type="Pfam" id="PF00062">
    <property type="entry name" value="Lys"/>
    <property type="match status" value="1"/>
</dbReference>
<dbReference type="CDD" id="cd16897">
    <property type="entry name" value="LYZ_C"/>
    <property type="match status" value="1"/>
</dbReference>
<evidence type="ECO:0000259" key="8">
    <source>
        <dbReference type="PROSITE" id="PS00128"/>
    </source>
</evidence>
<dbReference type="GO" id="GO:0031640">
    <property type="term" value="P:killing of cells of another organism"/>
    <property type="evidence" value="ECO:0007669"/>
    <property type="project" value="UniProtKB-KW"/>
</dbReference>
<feature type="chain" id="PRO_5017280686" description="lysozyme" evidence="7">
    <location>
        <begin position="20"/>
        <end position="170"/>
    </location>
</feature>
<feature type="domain" description="Glycosyl hydrolases family 22 (GH22)" evidence="8">
    <location>
        <begin position="94"/>
        <end position="112"/>
    </location>
</feature>
<dbReference type="GO" id="GO:0042742">
    <property type="term" value="P:defense response to bacterium"/>
    <property type="evidence" value="ECO:0007669"/>
    <property type="project" value="UniProtKB-KW"/>
</dbReference>
<dbReference type="Gene3D" id="1.10.530.10">
    <property type="match status" value="1"/>
</dbReference>
<evidence type="ECO:0000256" key="3">
    <source>
        <dbReference type="ARBA" id="ARBA00022638"/>
    </source>
</evidence>
<reference evidence="9" key="1">
    <citation type="submission" date="2025-08" db="UniProtKB">
        <authorList>
            <consortium name="Ensembl"/>
        </authorList>
    </citation>
    <scope>IDENTIFICATION</scope>
</reference>
<dbReference type="InterPro" id="IPR001916">
    <property type="entry name" value="Glyco_hydro_22"/>
</dbReference>
<accession>A0A3B3T4T9</accession>
<dbReference type="Proteomes" id="UP000261540">
    <property type="component" value="Unplaced"/>
</dbReference>
<dbReference type="InterPro" id="IPR023346">
    <property type="entry name" value="Lysozyme-like_dom_sf"/>
</dbReference>
<evidence type="ECO:0000256" key="1">
    <source>
        <dbReference type="ARBA" id="ARBA00010859"/>
    </source>
</evidence>
<dbReference type="KEGG" id="pki:111836773"/>
<dbReference type="InterPro" id="IPR019799">
    <property type="entry name" value="Glyco_hydro_22_CS"/>
</dbReference>
<dbReference type="InterPro" id="IPR000974">
    <property type="entry name" value="Glyco_hydro_22_lys"/>
</dbReference>
<evidence type="ECO:0000256" key="5">
    <source>
        <dbReference type="RuleBase" id="RU004440"/>
    </source>
</evidence>
<comment type="similarity">
    <text evidence="1 5">Belongs to the glycosyl hydrolase 22 family.</text>
</comment>
<dbReference type="SMART" id="SM00263">
    <property type="entry name" value="LYZ1"/>
    <property type="match status" value="1"/>
</dbReference>
<keyword evidence="7" id="KW-0732">Signal</keyword>
<proteinExistence type="inferred from homology"/>
<dbReference type="PRINTS" id="PR00137">
    <property type="entry name" value="LYSOZYME"/>
</dbReference>
<evidence type="ECO:0000256" key="4">
    <source>
        <dbReference type="ARBA" id="ARBA00023157"/>
    </source>
</evidence>
<dbReference type="PROSITE" id="PS00128">
    <property type="entry name" value="GLYCOSYL_HYDROL_F22_1"/>
    <property type="match status" value="1"/>
</dbReference>
<organism evidence="9 10">
    <name type="scientific">Paramormyrops kingsleyae</name>
    <dbReference type="NCBI Taxonomy" id="1676925"/>
    <lineage>
        <taxon>Eukaryota</taxon>
        <taxon>Metazoa</taxon>
        <taxon>Chordata</taxon>
        <taxon>Craniata</taxon>
        <taxon>Vertebrata</taxon>
        <taxon>Euteleostomi</taxon>
        <taxon>Actinopterygii</taxon>
        <taxon>Neopterygii</taxon>
        <taxon>Teleostei</taxon>
        <taxon>Osteoglossocephala</taxon>
        <taxon>Osteoglossomorpha</taxon>
        <taxon>Osteoglossiformes</taxon>
        <taxon>Mormyridae</taxon>
        <taxon>Paramormyrops</taxon>
    </lineage>
</organism>
<reference evidence="9" key="2">
    <citation type="submission" date="2025-09" db="UniProtKB">
        <authorList>
            <consortium name="Ensembl"/>
        </authorList>
    </citation>
    <scope>IDENTIFICATION</scope>
</reference>
<name>A0A3B3T4T9_9TELE</name>
<feature type="signal peptide" evidence="7">
    <location>
        <begin position="1"/>
        <end position="19"/>
    </location>
</feature>
<keyword evidence="3" id="KW-0929">Antimicrobial</keyword>
<dbReference type="EC" id="3.2.1.17" evidence="2"/>
<feature type="compositionally biased region" description="Basic residues" evidence="6">
    <location>
        <begin position="152"/>
        <end position="163"/>
    </location>
</feature>
<dbReference type="PRINTS" id="PR00135">
    <property type="entry name" value="LYZLACT"/>
</dbReference>
<sequence length="170" mass="19446">MPKPLLFLVLLALLPACRGRRLSRCEVVRIFKQQGLDGFEGFALGNYVCMAFWESRWKTDKVRDSNNIGKDYGVFQINSFKWCDDGTAGGENLCKVHCAELLNDNLTASVNCTKTIVKKEGLKSWDSWNDYCNGRRIKRWVHGCDFTQGRRPAARPQHRHRRPLLAVNAS</sequence>
<evidence type="ECO:0000313" key="9">
    <source>
        <dbReference type="Ensembl" id="ENSPKIP00000037341.1"/>
    </source>
</evidence>
<dbReference type="PANTHER" id="PTHR11407">
    <property type="entry name" value="LYSOZYME C"/>
    <property type="match status" value="1"/>
</dbReference>
<evidence type="ECO:0000256" key="7">
    <source>
        <dbReference type="SAM" id="SignalP"/>
    </source>
</evidence>
<dbReference type="GO" id="GO:0003796">
    <property type="term" value="F:lysozyme activity"/>
    <property type="evidence" value="ECO:0007669"/>
    <property type="project" value="UniProtKB-EC"/>
</dbReference>
<dbReference type="STRING" id="1676925.ENSPKIP00000037341"/>
<dbReference type="PANTHER" id="PTHR11407:SF63">
    <property type="entry name" value="LYSOZYME C"/>
    <property type="match status" value="1"/>
</dbReference>
<dbReference type="OrthoDB" id="17373at2759"/>
<keyword evidence="3" id="KW-0081">Bacteriolytic enzyme</keyword>
<evidence type="ECO:0000256" key="2">
    <source>
        <dbReference type="ARBA" id="ARBA00012732"/>
    </source>
</evidence>